<accession>A0ABU4D416</accession>
<keyword evidence="7" id="KW-1185">Reference proteome</keyword>
<keyword evidence="4" id="KW-0175">Coiled coil</keyword>
<evidence type="ECO:0000256" key="1">
    <source>
        <dbReference type="ARBA" id="ARBA00006930"/>
    </source>
</evidence>
<evidence type="ECO:0000256" key="4">
    <source>
        <dbReference type="SAM" id="Coils"/>
    </source>
</evidence>
<dbReference type="Gene3D" id="3.40.50.300">
    <property type="entry name" value="P-loop containing nucleotide triphosphate hydrolases"/>
    <property type="match status" value="2"/>
</dbReference>
<dbReference type="Proteomes" id="UP001186104">
    <property type="component" value="Unassembled WGS sequence"/>
</dbReference>
<proteinExistence type="inferred from homology"/>
<organism evidence="6 7">
    <name type="scientific">Rhodococcus cerastii</name>
    <dbReference type="NCBI Taxonomy" id="908616"/>
    <lineage>
        <taxon>Bacteria</taxon>
        <taxon>Bacillati</taxon>
        <taxon>Actinomycetota</taxon>
        <taxon>Actinomycetes</taxon>
        <taxon>Mycobacteriales</taxon>
        <taxon>Nocardiaceae</taxon>
        <taxon>Rhodococcus</taxon>
    </lineage>
</organism>
<comment type="similarity">
    <text evidence="1">Belongs to the SMC family. SbcC subfamily.</text>
</comment>
<dbReference type="InterPro" id="IPR038729">
    <property type="entry name" value="Rad50/SbcC_AAA"/>
</dbReference>
<evidence type="ECO:0000256" key="2">
    <source>
        <dbReference type="ARBA" id="ARBA00011322"/>
    </source>
</evidence>
<dbReference type="PANTHER" id="PTHR32114">
    <property type="entry name" value="ABC TRANSPORTER ABCH.3"/>
    <property type="match status" value="1"/>
</dbReference>
<dbReference type="RefSeq" id="WP_317533653.1">
    <property type="nucleotide sequence ID" value="NZ_JAWLKF010000011.1"/>
</dbReference>
<reference evidence="6 7" key="1">
    <citation type="submission" date="2023-10" db="EMBL/GenBank/DDBJ databases">
        <title>Development of a sustainable strategy for remediation of hydrocarbon-contaminated territories based on the waste exchange concept.</title>
        <authorList>
            <person name="Krivoruchko A."/>
        </authorList>
    </citation>
    <scope>NUCLEOTIDE SEQUENCE [LARGE SCALE GENOMIC DNA]</scope>
    <source>
        <strain evidence="6 7">IEGM 1327</strain>
    </source>
</reference>
<dbReference type="PANTHER" id="PTHR32114:SF2">
    <property type="entry name" value="ABC TRANSPORTER ABCH.3"/>
    <property type="match status" value="1"/>
</dbReference>
<evidence type="ECO:0000313" key="6">
    <source>
        <dbReference type="EMBL" id="MDV6304464.1"/>
    </source>
</evidence>
<dbReference type="Pfam" id="PF13476">
    <property type="entry name" value="AAA_23"/>
    <property type="match status" value="1"/>
</dbReference>
<evidence type="ECO:0000256" key="3">
    <source>
        <dbReference type="ARBA" id="ARBA00013368"/>
    </source>
</evidence>
<comment type="subunit">
    <text evidence="2">Heterodimer of SbcC and SbcD.</text>
</comment>
<name>A0ABU4D416_9NOCA</name>
<dbReference type="EMBL" id="JAWLKF010000011">
    <property type="protein sequence ID" value="MDV6304464.1"/>
    <property type="molecule type" value="Genomic_DNA"/>
</dbReference>
<dbReference type="NCBIfam" id="TIGR03185">
    <property type="entry name" value="DNA_S_dndD"/>
    <property type="match status" value="1"/>
</dbReference>
<protein>
    <recommendedName>
        <fullName evidence="3">Nuclease SbcCD subunit C</fullName>
    </recommendedName>
</protein>
<feature type="coiled-coil region" evidence="4">
    <location>
        <begin position="394"/>
        <end position="444"/>
    </location>
</feature>
<gene>
    <name evidence="6" type="primary">dndD</name>
    <name evidence="6" type="ORF">R3P93_18035</name>
</gene>
<dbReference type="InterPro" id="IPR017599">
    <property type="entry name" value="DNA_S_DndD"/>
</dbReference>
<evidence type="ECO:0000259" key="5">
    <source>
        <dbReference type="Pfam" id="PF13476"/>
    </source>
</evidence>
<feature type="domain" description="Rad50/SbcC-type AAA" evidence="5">
    <location>
        <begin position="5"/>
        <end position="221"/>
    </location>
</feature>
<evidence type="ECO:0000313" key="7">
    <source>
        <dbReference type="Proteomes" id="UP001186104"/>
    </source>
</evidence>
<dbReference type="SUPFAM" id="SSF52540">
    <property type="entry name" value="P-loop containing nucleoside triphosphate hydrolases"/>
    <property type="match status" value="1"/>
</dbReference>
<dbReference type="InterPro" id="IPR027417">
    <property type="entry name" value="P-loop_NTPase"/>
</dbReference>
<comment type="caution">
    <text evidence="6">The sequence shown here is derived from an EMBL/GenBank/DDBJ whole genome shotgun (WGS) entry which is preliminary data.</text>
</comment>
<feature type="coiled-coil region" evidence="4">
    <location>
        <begin position="233"/>
        <end position="292"/>
    </location>
</feature>
<sequence length="657" mass="72812">MILDQLVLQNVGTFAARHKIELTPKSSTKPIILVGGLNGAGKTTILEAIHLAFYGTLAQSTGRRTGSYENYLRSLVHRGAAHGSTSAVELEFRANQQGIEHRYRVMRSWEGSKDPVRERLEVEVDGVADKALTSTWGEHVETFLPRGIAGLFFFDGEQIEALADMQKSREVLGSALSTLLGLDLVERLATDLAVLRRRHRMNQIPEALKAKVAEKKDAASNSRQVEETTVESLASARVELERAEKLHFELTERYRSTGGELLDKRVATESSAELHRESLDQIEAELREEAADVAPLLQISDLLKGLERQSLAEVNASNQRIVADALVLRDQAIVDMLSTASVDTSALDTIALYMSEDRTRREAEGTVPQVTGLQSPSSIAFLRESALPAARRRLASLLERRRATRAELDQLERVLVAMPDPESLQELKGDLNDASSDLVRKQATLQMVQEALTSTRADRVKADAAYESELDRLAHAELSTDDDTRIVTHVDKVKETLESLRGAATRRYLGRIGELVLEALQRLLRKESLVASVNIDPDTYTVELEGRDGNVLPANQMSAGERQLLAVSLLWGLARASGQPLPVVVDTPLGRLDGSHRGHLVDRYFPYASHQVILLSTDTEIDEITYARIKKFVGRAYRLDFDQATNSTSVLPGYFWE</sequence>